<dbReference type="KEGG" id="cfu:CFU_2194"/>
<name>G0AK95_COLFT</name>
<evidence type="ECO:0000313" key="2">
    <source>
        <dbReference type="EMBL" id="AEK62022.1"/>
    </source>
</evidence>
<dbReference type="STRING" id="1005048.CFU_2194"/>
<dbReference type="eggNOG" id="ENOG50337X8">
    <property type="taxonomic scope" value="Bacteria"/>
</dbReference>
<proteinExistence type="predicted"/>
<dbReference type="EMBL" id="CP002745">
    <property type="protein sequence ID" value="AEK62022.1"/>
    <property type="molecule type" value="Genomic_DNA"/>
</dbReference>
<keyword evidence="3" id="KW-1185">Reference proteome</keyword>
<reference evidence="2 3" key="5">
    <citation type="journal article" date="2011" name="ISME J.">
        <title>Dual transcriptional profiling of a bacterial/fungal confrontation: Collimonas fungivorans versus Aspergillus niger.</title>
        <authorList>
            <person name="Mela F."/>
            <person name="Fritsche K."/>
            <person name="de Boer W."/>
            <person name="van Veen J.A."/>
            <person name="de Graaff L.H."/>
            <person name="van den Berg M."/>
            <person name="Leveau J.H."/>
        </authorList>
    </citation>
    <scope>NUCLEOTIDE SEQUENCE [LARGE SCALE GENOMIC DNA]</scope>
    <source>
        <strain evidence="2 3">Ter331</strain>
    </source>
</reference>
<evidence type="ECO:0000313" key="3">
    <source>
        <dbReference type="Proteomes" id="UP000008392"/>
    </source>
</evidence>
<dbReference type="HOGENOM" id="CLU_381618_0_0_4"/>
<sequence>MDQGCCAAYCLLSVRNPDVLDLHRMAQKGRPFGHHRIVPVGSQSVVHQRPFQVARGQPFGGLRPGLGAECPYGVDIVMCSQRLQQAVAGAGDDIDHACRQVGGFQYLVKIGGYQWMALAGHDHHPVAHRKQRRQQADESQQRRFIRAHYADHADCLHHGQGHAAQRRHVHRALVFVGPCAVAEQALDGCLYLGLRRAGADAGGGSDACGEFGRAGRQVFGKVIQPLGAAVRRGVRPCGSGMRGSDRIADILAVAGADLAEQLSRGAEHGLRMLAVRPDLLAADVQLGGAVERGQARSAARLMCRRFYVRGVRGNTLATFSPGPRFKIFVAAFAAALASESRFAITAESDAGIEQVGRIHPDHARLQLRRNAQRQADGFAPDAGCQAVACVVGQRHGFVGRAKSHRGKHRPENFFGGHRGARMHVGEQRRRIKTAARRQVDSRLVAAGAFLDAQLHQCAHPFKLRRRYQRTDIDGLVQRLAGAQALHAALEARYEILGDAFLHQQARAGAADLALVEPDRIDHALDGGVDVGVLKYDERRFAAQLQCQRFSRSRGLFADQAPDLGRAGKRNLVHILVRDQRRTGGAVAGNHVKHAGRQPGLHRQLGKQQCAQRREFRRLEHYRIAQRQRGRDLPGQHQQGKIPGNDLADHSQRRLVGKFAFLQLRPAGVMVKMPRDQRHVDIARFADRLAVVERFYYCKQASVPLHHARQRIQVACPAVAAQGLPV</sequence>
<reference evidence="2 3" key="1">
    <citation type="journal article" date="2004" name="Environ. Microbiol.">
        <title>Phylogeny-function analysis of (meta)genomic libraries: screening for expression of ribosomal RNA genes by large-insert library fluorescent in situ hybridization (LIL-FISH).</title>
        <authorList>
            <person name="Leveau J.H."/>
            <person name="Gerards S."/>
            <person name="de Boer W."/>
            <person name="van Veen J.A."/>
        </authorList>
    </citation>
    <scope>NUCLEOTIDE SEQUENCE [LARGE SCALE GENOMIC DNA]</scope>
    <source>
        <strain evidence="2 3">Ter331</strain>
    </source>
</reference>
<protein>
    <submittedName>
        <fullName evidence="2">Uncharacterized protein</fullName>
    </submittedName>
</protein>
<evidence type="ECO:0000256" key="1">
    <source>
        <dbReference type="SAM" id="MobiDB-lite"/>
    </source>
</evidence>
<feature type="region of interest" description="Disordered" evidence="1">
    <location>
        <begin position="626"/>
        <end position="647"/>
    </location>
</feature>
<reference evidence="3" key="6">
    <citation type="submission" date="2011-05" db="EMBL/GenBank/DDBJ databases">
        <title>Complete sequence of Collimonas fungivorans Ter331.</title>
        <authorList>
            <person name="Leveau J.H."/>
        </authorList>
    </citation>
    <scope>NUCLEOTIDE SEQUENCE [LARGE SCALE GENOMIC DNA]</scope>
    <source>
        <strain evidence="3">Ter331</strain>
    </source>
</reference>
<gene>
    <name evidence="2" type="ordered locus">CFU_2194</name>
</gene>
<reference evidence="2 3" key="4">
    <citation type="journal article" date="2010" name="Environ. Microbiol.">
        <title>The bacterial genus Collimonas: mycophagy, weathering and other adaptive solutions to life in oligotrophic soil environments.</title>
        <authorList>
            <person name="Leveau J.H."/>
            <person name="Uroz S."/>
            <person name="de Boer W."/>
        </authorList>
    </citation>
    <scope>NUCLEOTIDE SEQUENCE [LARGE SCALE GENOMIC DNA]</scope>
    <source>
        <strain evidence="2 3">Ter331</strain>
    </source>
</reference>
<dbReference type="Proteomes" id="UP000008392">
    <property type="component" value="Chromosome"/>
</dbReference>
<reference evidence="2 3" key="3">
    <citation type="journal article" date="2008" name="FEMS Microbiol. Ecol.">
        <title>Identification and characterization of genes underlying chitinolysis in Collimonas fungivorans Ter331.</title>
        <authorList>
            <person name="Fritsche K."/>
            <person name="de Boer W."/>
            <person name="Gerards S."/>
            <person name="van den Berg M."/>
            <person name="van Veen J.A."/>
            <person name="Leveau J.H."/>
        </authorList>
    </citation>
    <scope>NUCLEOTIDE SEQUENCE [LARGE SCALE GENOMIC DNA]</scope>
    <source>
        <strain evidence="2 3">Ter331</strain>
    </source>
</reference>
<accession>G0AK95</accession>
<dbReference type="AlphaFoldDB" id="G0AK95"/>
<organism evidence="2 3">
    <name type="scientific">Collimonas fungivorans (strain Ter331)</name>
    <dbReference type="NCBI Taxonomy" id="1005048"/>
    <lineage>
        <taxon>Bacteria</taxon>
        <taxon>Pseudomonadati</taxon>
        <taxon>Pseudomonadota</taxon>
        <taxon>Betaproteobacteria</taxon>
        <taxon>Burkholderiales</taxon>
        <taxon>Oxalobacteraceae</taxon>
        <taxon>Collimonas</taxon>
    </lineage>
</organism>
<reference evidence="2 3" key="2">
    <citation type="journal article" date="2006" name="J. Microbiol. Methods">
        <title>Genomic flank-sequencing of plasposon insertion sites for rapid identification of functional genes.</title>
        <authorList>
            <person name="Leveau J.H."/>
            <person name="Gerards S."/>
            <person name="Fritsche K."/>
            <person name="Zondag G."/>
            <person name="van Veen J.A."/>
        </authorList>
    </citation>
    <scope>NUCLEOTIDE SEQUENCE [LARGE SCALE GENOMIC DNA]</scope>
    <source>
        <strain evidence="2 3">Ter331</strain>
    </source>
</reference>